<dbReference type="CDD" id="cd00093">
    <property type="entry name" value="HTH_XRE"/>
    <property type="match status" value="1"/>
</dbReference>
<dbReference type="PROSITE" id="PS50943">
    <property type="entry name" value="HTH_CROC1"/>
    <property type="match status" value="1"/>
</dbReference>
<protein>
    <submittedName>
        <fullName evidence="2">Transcriptional regulator</fullName>
    </submittedName>
</protein>
<name>A0ABV2KAL2_SPOPS</name>
<dbReference type="Gene3D" id="1.10.260.40">
    <property type="entry name" value="lambda repressor-like DNA-binding domains"/>
    <property type="match status" value="1"/>
</dbReference>
<organism evidence="2 3">
    <name type="scientific">Sporosarcina psychrophila</name>
    <name type="common">Bacillus psychrophilus</name>
    <dbReference type="NCBI Taxonomy" id="1476"/>
    <lineage>
        <taxon>Bacteria</taxon>
        <taxon>Bacillati</taxon>
        <taxon>Bacillota</taxon>
        <taxon>Bacilli</taxon>
        <taxon>Bacillales</taxon>
        <taxon>Caryophanaceae</taxon>
        <taxon>Sporosarcina</taxon>
    </lineage>
</organism>
<dbReference type="RefSeq" id="WP_354313808.1">
    <property type="nucleotide sequence ID" value="NZ_JBEPME010000005.1"/>
</dbReference>
<dbReference type="Pfam" id="PF01381">
    <property type="entry name" value="HTH_3"/>
    <property type="match status" value="1"/>
</dbReference>
<evidence type="ECO:0000313" key="2">
    <source>
        <dbReference type="EMBL" id="MET3658126.1"/>
    </source>
</evidence>
<accession>A0ABV2KAL2</accession>
<dbReference type="SUPFAM" id="SSF47413">
    <property type="entry name" value="lambda repressor-like DNA-binding domains"/>
    <property type="match status" value="1"/>
</dbReference>
<dbReference type="EMBL" id="JBEPME010000005">
    <property type="protein sequence ID" value="MET3658126.1"/>
    <property type="molecule type" value="Genomic_DNA"/>
</dbReference>
<dbReference type="Proteomes" id="UP001549104">
    <property type="component" value="Unassembled WGS sequence"/>
</dbReference>
<evidence type="ECO:0000259" key="1">
    <source>
        <dbReference type="PROSITE" id="PS50943"/>
    </source>
</evidence>
<dbReference type="SMART" id="SM00530">
    <property type="entry name" value="HTH_XRE"/>
    <property type="match status" value="1"/>
</dbReference>
<comment type="caution">
    <text evidence="2">The sequence shown here is derived from an EMBL/GenBank/DDBJ whole genome shotgun (WGS) entry which is preliminary data.</text>
</comment>
<proteinExistence type="predicted"/>
<keyword evidence="3" id="KW-1185">Reference proteome</keyword>
<feature type="domain" description="HTH cro/C1-type" evidence="1">
    <location>
        <begin position="5"/>
        <end position="59"/>
    </location>
</feature>
<gene>
    <name evidence="2" type="ORF">ABIC55_003243</name>
</gene>
<dbReference type="InterPro" id="IPR010982">
    <property type="entry name" value="Lambda_DNA-bd_dom_sf"/>
</dbReference>
<dbReference type="InterPro" id="IPR001387">
    <property type="entry name" value="Cro/C1-type_HTH"/>
</dbReference>
<reference evidence="2 3" key="1">
    <citation type="submission" date="2024-06" db="EMBL/GenBank/DDBJ databases">
        <title>Sorghum-associated microbial communities from plants grown in Nebraska, USA.</title>
        <authorList>
            <person name="Schachtman D."/>
        </authorList>
    </citation>
    <scope>NUCLEOTIDE SEQUENCE [LARGE SCALE GENOMIC DNA]</scope>
    <source>
        <strain evidence="2 3">1288</strain>
    </source>
</reference>
<evidence type="ECO:0000313" key="3">
    <source>
        <dbReference type="Proteomes" id="UP001549104"/>
    </source>
</evidence>
<sequence length="66" mass="7671">MHHILYVTRRENRLRQKDMAELLHINPITYQLKESGKAAFTLPEAFTIAERLGMTVEELFNKGDAL</sequence>